<dbReference type="Gene3D" id="3.40.50.720">
    <property type="entry name" value="NAD(P)-binding Rossmann-like Domain"/>
    <property type="match status" value="1"/>
</dbReference>
<dbReference type="EMBL" id="MQWB01000001">
    <property type="protein sequence ID" value="OZC04189.1"/>
    <property type="molecule type" value="Genomic_DNA"/>
</dbReference>
<gene>
    <name evidence="2" type="ORF">BSZ36_15090</name>
</gene>
<dbReference type="InterPro" id="IPR005097">
    <property type="entry name" value="Sacchrp_dh_NADP-bd"/>
</dbReference>
<evidence type="ECO:0000313" key="2">
    <source>
        <dbReference type="EMBL" id="OZC04189.1"/>
    </source>
</evidence>
<organism evidence="2 3">
    <name type="scientific">Rubricoccus marinus</name>
    <dbReference type="NCBI Taxonomy" id="716817"/>
    <lineage>
        <taxon>Bacteria</taxon>
        <taxon>Pseudomonadati</taxon>
        <taxon>Rhodothermota</taxon>
        <taxon>Rhodothermia</taxon>
        <taxon>Rhodothermales</taxon>
        <taxon>Rubricoccaceae</taxon>
        <taxon>Rubricoccus</taxon>
    </lineage>
</organism>
<keyword evidence="3" id="KW-1185">Reference proteome</keyword>
<sequence>MSFLLYGATGYTGRLIADLAVERGHRPVLAGRTEATLAPLAESLGLDHVTVSLDDARGLDRALDSVGAVLHAAGPFSRTSAPMADACLRTRTPYLDITGEISVFESLAARAREAEEAGVPLLPGVGFDVVPTDCLALHLRQRLPSATRLQLAIRALGAASHGTAQTAVENAGEGGAARIGGRIVSVPAAHHQIRADFGDGRPRLCTAIPWGDVSTAYHSTGIPNVTTYAALPSSAVRAMKASRWLGPVLTAAPVQGLLRRLVSSRVSGPSAEQRARGRSYVWGEATDGDGGRVVARWAGPEGYSLTADTALRATLRVLGGGISPGFQTPSLTFGADFALKPEDTSREDVV</sequence>
<feature type="domain" description="Saccharopine dehydrogenase NADP binding" evidence="1">
    <location>
        <begin position="4"/>
        <end position="119"/>
    </location>
</feature>
<dbReference type="Proteomes" id="UP000216446">
    <property type="component" value="Unassembled WGS sequence"/>
</dbReference>
<dbReference type="PANTHER" id="PTHR43781">
    <property type="entry name" value="SACCHAROPINE DEHYDROGENASE"/>
    <property type="match status" value="1"/>
</dbReference>
<name>A0A259U2G7_9BACT</name>
<comment type="caution">
    <text evidence="2">The sequence shown here is derived from an EMBL/GenBank/DDBJ whole genome shotgun (WGS) entry which is preliminary data.</text>
</comment>
<dbReference type="OrthoDB" id="623995at2"/>
<dbReference type="RefSeq" id="WP_094550390.1">
    <property type="nucleotide sequence ID" value="NZ_MQWB01000001.1"/>
</dbReference>
<proteinExistence type="predicted"/>
<dbReference type="AlphaFoldDB" id="A0A259U2G7"/>
<reference evidence="2 3" key="1">
    <citation type="submission" date="2016-11" db="EMBL/GenBank/DDBJ databases">
        <title>Study of marine rhodopsin-containing bacteria.</title>
        <authorList>
            <person name="Yoshizawa S."/>
            <person name="Kumagai Y."/>
            <person name="Kogure K."/>
        </authorList>
    </citation>
    <scope>NUCLEOTIDE SEQUENCE [LARGE SCALE GENOMIC DNA]</scope>
    <source>
        <strain evidence="2 3">SG-29</strain>
    </source>
</reference>
<dbReference type="InParanoid" id="A0A259U2G7"/>
<dbReference type="Pfam" id="PF03435">
    <property type="entry name" value="Sacchrp_dh_NADP"/>
    <property type="match status" value="1"/>
</dbReference>
<evidence type="ECO:0000259" key="1">
    <source>
        <dbReference type="Pfam" id="PF03435"/>
    </source>
</evidence>
<dbReference type="SUPFAM" id="SSF51735">
    <property type="entry name" value="NAD(P)-binding Rossmann-fold domains"/>
    <property type="match status" value="1"/>
</dbReference>
<accession>A0A259U2G7</accession>
<dbReference type="InterPro" id="IPR036291">
    <property type="entry name" value="NAD(P)-bd_dom_sf"/>
</dbReference>
<evidence type="ECO:0000313" key="3">
    <source>
        <dbReference type="Proteomes" id="UP000216446"/>
    </source>
</evidence>
<dbReference type="PANTHER" id="PTHR43781:SF1">
    <property type="entry name" value="SACCHAROPINE DEHYDROGENASE"/>
    <property type="match status" value="1"/>
</dbReference>
<protein>
    <recommendedName>
        <fullName evidence="1">Saccharopine dehydrogenase NADP binding domain-containing protein</fullName>
    </recommendedName>
</protein>